<dbReference type="RefSeq" id="XP_014182519.1">
    <property type="nucleotide sequence ID" value="XM_014327044.1"/>
</dbReference>
<dbReference type="Proteomes" id="UP000002748">
    <property type="component" value="Unassembled WGS sequence"/>
</dbReference>
<dbReference type="PANTHER" id="PTHR13138">
    <property type="entry name" value="PROTEIN LIN1"/>
    <property type="match status" value="1"/>
</dbReference>
<reference evidence="3 4" key="1">
    <citation type="journal article" date="2012" name="Eukaryot. Cell">
        <title>Draft genome sequence of CBS 2479, the standard type strain of Trichosporon asahii.</title>
        <authorList>
            <person name="Yang R.Y."/>
            <person name="Li H.T."/>
            <person name="Zhu H."/>
            <person name="Zhou G.P."/>
            <person name="Wang M."/>
            <person name="Wang L."/>
        </authorList>
    </citation>
    <scope>NUCLEOTIDE SEQUENCE [LARGE SCALE GENOMIC DNA]</scope>
    <source>
        <strain evidence="4">ATCC 90039 / CBS 2479 / JCM 2466 / KCTC 7840 / NCYC 2677 / UAMH 7654</strain>
    </source>
</reference>
<dbReference type="PANTHER" id="PTHR13138:SF3">
    <property type="entry name" value="CD2 ANTIGEN CYTOPLASMIC TAIL-BINDING PROTEIN 2"/>
    <property type="match status" value="1"/>
</dbReference>
<dbReference type="InterPro" id="IPR003169">
    <property type="entry name" value="GYF"/>
</dbReference>
<feature type="compositionally biased region" description="Basic and acidic residues" evidence="1">
    <location>
        <begin position="283"/>
        <end position="301"/>
    </location>
</feature>
<sequence length="423" mass="47855">MPVKRSGGDPSGAPKRTRFASPPPPAGGAGPSRSRSSDDNDDRYLEEDITETSRGAKLREKRSLRDTDGYDSDSDNDEESKVLSRRPGAEEEGEDDEMDMFADEPAPAKDKGKEKEKPKKEFMDLNDIEGQEFDEPSARPQDDDSDSEAEQTEKKTGLDGDMGVDLTPFNMKKEMQDGRFTEGGEVYMENEKDPHEKHDVWLDSMDKDEIKKARRAHRERERLEREREQREAEYESGAGSEEKEQRLLQQAMELMERGETVMEALQRLGKEAEKKAAGSKKKSWVERQRERKAALEGDGPKDSFTQLSSAVSDLTAMSKLDVYALSREAISRMIRRPDTPTAAPAPAAPVDTRAFQYRFSMTYMKSLPEGQRPLEREVFGPFSASQLKQWKMTGFFGPNCENVELRVMGTEPWGSWADVVDKL</sequence>
<evidence type="ECO:0000256" key="1">
    <source>
        <dbReference type="SAM" id="MobiDB-lite"/>
    </source>
</evidence>
<dbReference type="SUPFAM" id="SSF55277">
    <property type="entry name" value="GYF domain"/>
    <property type="match status" value="1"/>
</dbReference>
<dbReference type="InterPro" id="IPR039905">
    <property type="entry name" value="CD2BP2/Lin1"/>
</dbReference>
<evidence type="ECO:0000259" key="2">
    <source>
        <dbReference type="PROSITE" id="PS50829"/>
    </source>
</evidence>
<dbReference type="InterPro" id="IPR035445">
    <property type="entry name" value="GYF-like_dom_sf"/>
</dbReference>
<dbReference type="AlphaFoldDB" id="J6F2W4"/>
<protein>
    <recommendedName>
        <fullName evidence="2">GYF domain-containing protein</fullName>
    </recommendedName>
</protein>
<evidence type="ECO:0000313" key="3">
    <source>
        <dbReference type="EMBL" id="EJT51334.1"/>
    </source>
</evidence>
<feature type="compositionally biased region" description="Basic and acidic residues" evidence="1">
    <location>
        <begin position="57"/>
        <end position="68"/>
    </location>
</feature>
<dbReference type="OrthoDB" id="331341at2759"/>
<dbReference type="GeneID" id="25991027"/>
<feature type="domain" description="GYF" evidence="2">
    <location>
        <begin position="360"/>
        <end position="423"/>
    </location>
</feature>
<feature type="region of interest" description="Disordered" evidence="1">
    <location>
        <begin position="212"/>
        <end position="244"/>
    </location>
</feature>
<dbReference type="EMBL" id="ALBS01000059">
    <property type="protein sequence ID" value="EJT51334.1"/>
    <property type="molecule type" value="Genomic_DNA"/>
</dbReference>
<feature type="compositionally biased region" description="Basic and acidic residues" evidence="1">
    <location>
        <begin position="218"/>
        <end position="233"/>
    </location>
</feature>
<proteinExistence type="predicted"/>
<feature type="compositionally biased region" description="Acidic residues" evidence="1">
    <location>
        <begin position="69"/>
        <end position="78"/>
    </location>
</feature>
<feature type="compositionally biased region" description="Acidic residues" evidence="1">
    <location>
        <begin position="39"/>
        <end position="50"/>
    </location>
</feature>
<dbReference type="Gene3D" id="3.30.1490.40">
    <property type="match status" value="1"/>
</dbReference>
<accession>J6F2W4</accession>
<feature type="region of interest" description="Disordered" evidence="1">
    <location>
        <begin position="271"/>
        <end position="301"/>
    </location>
</feature>
<dbReference type="PROSITE" id="PS50829">
    <property type="entry name" value="GYF"/>
    <property type="match status" value="1"/>
</dbReference>
<dbReference type="KEGG" id="tasa:A1Q1_07515"/>
<gene>
    <name evidence="3" type="ORF">A1Q1_07515</name>
</gene>
<feature type="compositionally biased region" description="Acidic residues" evidence="1">
    <location>
        <begin position="124"/>
        <end position="135"/>
    </location>
</feature>
<name>J6F2W4_TRIAS</name>
<evidence type="ECO:0000313" key="4">
    <source>
        <dbReference type="Proteomes" id="UP000002748"/>
    </source>
</evidence>
<dbReference type="HOGENOM" id="CLU_024456_1_0_1"/>
<feature type="compositionally biased region" description="Basic and acidic residues" evidence="1">
    <location>
        <begin position="106"/>
        <end position="123"/>
    </location>
</feature>
<dbReference type="VEuPathDB" id="FungiDB:A1Q1_07515"/>
<feature type="compositionally biased region" description="Acidic residues" evidence="1">
    <location>
        <begin position="90"/>
        <end position="102"/>
    </location>
</feature>
<comment type="caution">
    <text evidence="3">The sequence shown here is derived from an EMBL/GenBank/DDBJ whole genome shotgun (WGS) entry which is preliminary data.</text>
</comment>
<organism evidence="3 4">
    <name type="scientific">Trichosporon asahii var. asahii (strain ATCC 90039 / CBS 2479 / JCM 2466 / KCTC 7840 / NBRC 103889/ NCYC 2677 / UAMH 7654)</name>
    <name type="common">Yeast</name>
    <dbReference type="NCBI Taxonomy" id="1186058"/>
    <lineage>
        <taxon>Eukaryota</taxon>
        <taxon>Fungi</taxon>
        <taxon>Dikarya</taxon>
        <taxon>Basidiomycota</taxon>
        <taxon>Agaricomycotina</taxon>
        <taxon>Tremellomycetes</taxon>
        <taxon>Trichosporonales</taxon>
        <taxon>Trichosporonaceae</taxon>
        <taxon>Trichosporon</taxon>
    </lineage>
</organism>
<feature type="region of interest" description="Disordered" evidence="1">
    <location>
        <begin position="1"/>
        <end position="177"/>
    </location>
</feature>
<dbReference type="GO" id="GO:0005682">
    <property type="term" value="C:U5 snRNP"/>
    <property type="evidence" value="ECO:0007669"/>
    <property type="project" value="InterPro"/>
</dbReference>